<sequence length="115" mass="13271">MIFDEVIKYFSFFGAFVAIILGILKIIELFRNKPILRGHGSGGIKHNNTKITLHAMLEISNVGRQPTIIKEILYDILNDKKQQINVHSRLVNMGTMKMQLLPNEYISRVFQEKID</sequence>
<accession>X1L001</accession>
<reference evidence="2" key="1">
    <citation type="journal article" date="2014" name="Front. Microbiol.">
        <title>High frequency of phylogenetically diverse reductive dehalogenase-homologous genes in deep subseafloor sedimentary metagenomes.</title>
        <authorList>
            <person name="Kawai M."/>
            <person name="Futagami T."/>
            <person name="Toyoda A."/>
            <person name="Takaki Y."/>
            <person name="Nishi S."/>
            <person name="Hori S."/>
            <person name="Arai W."/>
            <person name="Tsubouchi T."/>
            <person name="Morono Y."/>
            <person name="Uchiyama I."/>
            <person name="Ito T."/>
            <person name="Fujiyama A."/>
            <person name="Inagaki F."/>
            <person name="Takami H."/>
        </authorList>
    </citation>
    <scope>NUCLEOTIDE SEQUENCE</scope>
    <source>
        <strain evidence="2">Expedition CK06-06</strain>
    </source>
</reference>
<comment type="caution">
    <text evidence="2">The sequence shown here is derived from an EMBL/GenBank/DDBJ whole genome shotgun (WGS) entry which is preliminary data.</text>
</comment>
<name>X1L001_9ZZZZ</name>
<gene>
    <name evidence="2" type="ORF">S06H3_23958</name>
</gene>
<feature type="transmembrane region" description="Helical" evidence="1">
    <location>
        <begin position="6"/>
        <end position="27"/>
    </location>
</feature>
<dbReference type="AlphaFoldDB" id="X1L001"/>
<evidence type="ECO:0000256" key="1">
    <source>
        <dbReference type="SAM" id="Phobius"/>
    </source>
</evidence>
<proteinExistence type="predicted"/>
<evidence type="ECO:0000313" key="2">
    <source>
        <dbReference type="EMBL" id="GAI12308.1"/>
    </source>
</evidence>
<keyword evidence="1" id="KW-0472">Membrane</keyword>
<feature type="non-terminal residue" evidence="2">
    <location>
        <position position="115"/>
    </location>
</feature>
<protein>
    <submittedName>
        <fullName evidence="2">Uncharacterized protein</fullName>
    </submittedName>
</protein>
<organism evidence="2">
    <name type="scientific">marine sediment metagenome</name>
    <dbReference type="NCBI Taxonomy" id="412755"/>
    <lineage>
        <taxon>unclassified sequences</taxon>
        <taxon>metagenomes</taxon>
        <taxon>ecological metagenomes</taxon>
    </lineage>
</organism>
<keyword evidence="1" id="KW-0812">Transmembrane</keyword>
<keyword evidence="1" id="KW-1133">Transmembrane helix</keyword>
<dbReference type="EMBL" id="BARV01013163">
    <property type="protein sequence ID" value="GAI12308.1"/>
    <property type="molecule type" value="Genomic_DNA"/>
</dbReference>